<dbReference type="STRING" id="866895.HBHAL_3822"/>
<protein>
    <submittedName>
        <fullName evidence="1">Uncharacterized protein</fullName>
    </submittedName>
</protein>
<dbReference type="AlphaFoldDB" id="I0JPU6"/>
<dbReference type="HOGENOM" id="CLU_3403865_0_0_9"/>
<keyword evidence="2" id="KW-1185">Reference proteome</keyword>
<dbReference type="KEGG" id="hhd:HBHAL_3822"/>
<gene>
    <name evidence="1" type="ordered locus">HBHAL_3822</name>
</gene>
<evidence type="ECO:0000313" key="1">
    <source>
        <dbReference type="EMBL" id="CCG46166.1"/>
    </source>
</evidence>
<accession>I0JPU6</accession>
<dbReference type="EMBL" id="HE717023">
    <property type="protein sequence ID" value="CCG46166.1"/>
    <property type="molecule type" value="Genomic_DNA"/>
</dbReference>
<proteinExistence type="predicted"/>
<sequence length="30" mass="3381">MVPLSVQTIIPLSFLYTMDLRKSSTAQLNI</sequence>
<organism evidence="1 2">
    <name type="scientific">Halobacillus halophilus (strain ATCC 35676 / DSM 2266 / JCM 20832 / KCTC 3685 / LMG 17431 / NBRC 102448 / NCIMB 2269)</name>
    <name type="common">Sporosarcina halophila</name>
    <dbReference type="NCBI Taxonomy" id="866895"/>
    <lineage>
        <taxon>Bacteria</taxon>
        <taxon>Bacillati</taxon>
        <taxon>Bacillota</taxon>
        <taxon>Bacilli</taxon>
        <taxon>Bacillales</taxon>
        <taxon>Bacillaceae</taxon>
        <taxon>Halobacillus</taxon>
    </lineage>
</organism>
<reference evidence="1 2" key="1">
    <citation type="journal article" date="2013" name="Environ. Microbiol.">
        <title>Chloride and organic osmolytes: a hybrid strategy to cope with elevated salinities by the moderately halophilic, chloride-dependent bacterium Halobacillus halophilus.</title>
        <authorList>
            <person name="Saum S.H."/>
            <person name="Pfeiffer F."/>
            <person name="Palm P."/>
            <person name="Rampp M."/>
            <person name="Schuster S.C."/>
            <person name="Muller V."/>
            <person name="Oesterhelt D."/>
        </authorList>
    </citation>
    <scope>NUCLEOTIDE SEQUENCE [LARGE SCALE GENOMIC DNA]</scope>
    <source>
        <strain evidence="2">ATCC 35676 / DSM 2266 / JCM 20832 / KCTC 3685 / LMG 17431 / NBRC 102448 / NCIMB 2269</strain>
    </source>
</reference>
<evidence type="ECO:0000313" key="2">
    <source>
        <dbReference type="Proteomes" id="UP000007397"/>
    </source>
</evidence>
<name>I0JPU6_HALH3</name>
<dbReference type="Proteomes" id="UP000007397">
    <property type="component" value="Chromosome"/>
</dbReference>